<dbReference type="AlphaFoldDB" id="A0A8S3S5P2"/>
<comment type="caution">
    <text evidence="1">The sequence shown here is derived from an EMBL/GenBank/DDBJ whole genome shotgun (WGS) entry which is preliminary data.</text>
</comment>
<accession>A0A8S3S5P2</accession>
<evidence type="ECO:0000313" key="1">
    <source>
        <dbReference type="EMBL" id="CAG2214588.1"/>
    </source>
</evidence>
<sequence length="314" mass="34095">MFNNGKKPLKPGKTASNYHQEIQCNIESAFDNLDLFTKQPDNVVSFKADHPPSYPVDDCDNDTTIPYVEDQPYFQSSPIHSTKNHFLSSWTGQPTLPTSITPLRPSIVHRPSIPSTLAKRPAPITNQLQTPQQFSSLYPKLPISATVSTTTPIASTVTATTSTIGSSTTVPVTTAAGTGAGTGTGAGSGTEAGTGTGTGAGVTAAVSTTFTGRTIPTNIYKMSSILKIEKFKGDNTQNPETWLTNFNQYCSFYDLSKKKSAESFPFHLEGHAKIWYDTVADSKKHHFDFLIAAFRDRFKDKQHLLDIIKPIGNS</sequence>
<organism evidence="1 2">
    <name type="scientific">Mytilus edulis</name>
    <name type="common">Blue mussel</name>
    <dbReference type="NCBI Taxonomy" id="6550"/>
    <lineage>
        <taxon>Eukaryota</taxon>
        <taxon>Metazoa</taxon>
        <taxon>Spiralia</taxon>
        <taxon>Lophotrochozoa</taxon>
        <taxon>Mollusca</taxon>
        <taxon>Bivalvia</taxon>
        <taxon>Autobranchia</taxon>
        <taxon>Pteriomorphia</taxon>
        <taxon>Mytilida</taxon>
        <taxon>Mytiloidea</taxon>
        <taxon>Mytilidae</taxon>
        <taxon>Mytilinae</taxon>
        <taxon>Mytilus</taxon>
    </lineage>
</organism>
<evidence type="ECO:0008006" key="3">
    <source>
        <dbReference type="Google" id="ProtNLM"/>
    </source>
</evidence>
<proteinExistence type="predicted"/>
<dbReference type="Proteomes" id="UP000683360">
    <property type="component" value="Unassembled WGS sequence"/>
</dbReference>
<evidence type="ECO:0000313" key="2">
    <source>
        <dbReference type="Proteomes" id="UP000683360"/>
    </source>
</evidence>
<dbReference type="EMBL" id="CAJPWZ010001416">
    <property type="protein sequence ID" value="CAG2214588.1"/>
    <property type="molecule type" value="Genomic_DNA"/>
</dbReference>
<keyword evidence="2" id="KW-1185">Reference proteome</keyword>
<protein>
    <recommendedName>
        <fullName evidence="3">Retrotransposon gag domain-containing protein</fullName>
    </recommendedName>
</protein>
<name>A0A8S3S5P2_MYTED</name>
<reference evidence="1" key="1">
    <citation type="submission" date="2021-03" db="EMBL/GenBank/DDBJ databases">
        <authorList>
            <person name="Bekaert M."/>
        </authorList>
    </citation>
    <scope>NUCLEOTIDE SEQUENCE</scope>
</reference>
<dbReference type="OrthoDB" id="2426847at2759"/>
<gene>
    <name evidence="1" type="ORF">MEDL_28419</name>
</gene>